<accession>A0A6A6R0T4</accession>
<dbReference type="Pfam" id="PF06985">
    <property type="entry name" value="HET"/>
    <property type="match status" value="1"/>
</dbReference>
<evidence type="ECO:0000313" key="2">
    <source>
        <dbReference type="EMBL" id="KAF2497972.1"/>
    </source>
</evidence>
<organism evidence="2 3">
    <name type="scientific">Lophium mytilinum</name>
    <dbReference type="NCBI Taxonomy" id="390894"/>
    <lineage>
        <taxon>Eukaryota</taxon>
        <taxon>Fungi</taxon>
        <taxon>Dikarya</taxon>
        <taxon>Ascomycota</taxon>
        <taxon>Pezizomycotina</taxon>
        <taxon>Dothideomycetes</taxon>
        <taxon>Pleosporomycetidae</taxon>
        <taxon>Mytilinidiales</taxon>
        <taxon>Mytilinidiaceae</taxon>
        <taxon>Lophium</taxon>
    </lineage>
</organism>
<evidence type="ECO:0000313" key="3">
    <source>
        <dbReference type="Proteomes" id="UP000799750"/>
    </source>
</evidence>
<sequence length="378" mass="43595">MRDVYRKAYLTICATSAACSADGFLLPRVFEWVELQWTWPLEEPALRTGVFYLARYKSSTPRDLINQKIEESVWNSRTWTFQERLLSRRMLHFTSAQIYFECASKFESEDEVLLEKARLNRKSVFCNQIGLGATHIDLYKRWYTLVSHYSARSLTYPSDKLPVLSGIALEMFQLLNDCYLAGLWRNDLIRGLLWELDERIPTPQTYRGPSWSWCSVKSGIAWPYVHDISEHIIKIMHTSTTPVGLGPFGAVSDGEILLSGKTVAVSVTKHQHEGRQIDSHSRLPYRVLSRLEWHLVHRNMDIGVASPSTDYNLAENRAPYFALWVLSGYPGARILHRGLILERTEDSQQHYRRIGTFFLHSNNSWMFSGVVDGTITLI</sequence>
<feature type="domain" description="Heterokaryon incompatibility" evidence="1">
    <location>
        <begin position="1"/>
        <end position="83"/>
    </location>
</feature>
<proteinExistence type="predicted"/>
<keyword evidence="3" id="KW-1185">Reference proteome</keyword>
<dbReference type="PANTHER" id="PTHR33112:SF16">
    <property type="entry name" value="HETEROKARYON INCOMPATIBILITY DOMAIN-CONTAINING PROTEIN"/>
    <property type="match status" value="1"/>
</dbReference>
<dbReference type="EMBL" id="MU004186">
    <property type="protein sequence ID" value="KAF2497972.1"/>
    <property type="molecule type" value="Genomic_DNA"/>
</dbReference>
<name>A0A6A6R0T4_9PEZI</name>
<dbReference type="OrthoDB" id="2958217at2759"/>
<dbReference type="Proteomes" id="UP000799750">
    <property type="component" value="Unassembled WGS sequence"/>
</dbReference>
<dbReference type="PANTHER" id="PTHR33112">
    <property type="entry name" value="DOMAIN PROTEIN, PUTATIVE-RELATED"/>
    <property type="match status" value="1"/>
</dbReference>
<dbReference type="PROSITE" id="PS51257">
    <property type="entry name" value="PROKAR_LIPOPROTEIN"/>
    <property type="match status" value="1"/>
</dbReference>
<dbReference type="InterPro" id="IPR010730">
    <property type="entry name" value="HET"/>
</dbReference>
<dbReference type="AlphaFoldDB" id="A0A6A6R0T4"/>
<evidence type="ECO:0000259" key="1">
    <source>
        <dbReference type="Pfam" id="PF06985"/>
    </source>
</evidence>
<reference evidence="2" key="1">
    <citation type="journal article" date="2020" name="Stud. Mycol.">
        <title>101 Dothideomycetes genomes: a test case for predicting lifestyles and emergence of pathogens.</title>
        <authorList>
            <person name="Haridas S."/>
            <person name="Albert R."/>
            <person name="Binder M."/>
            <person name="Bloem J."/>
            <person name="Labutti K."/>
            <person name="Salamov A."/>
            <person name="Andreopoulos B."/>
            <person name="Baker S."/>
            <person name="Barry K."/>
            <person name="Bills G."/>
            <person name="Bluhm B."/>
            <person name="Cannon C."/>
            <person name="Castanera R."/>
            <person name="Culley D."/>
            <person name="Daum C."/>
            <person name="Ezra D."/>
            <person name="Gonzalez J."/>
            <person name="Henrissat B."/>
            <person name="Kuo A."/>
            <person name="Liang C."/>
            <person name="Lipzen A."/>
            <person name="Lutzoni F."/>
            <person name="Magnuson J."/>
            <person name="Mondo S."/>
            <person name="Nolan M."/>
            <person name="Ohm R."/>
            <person name="Pangilinan J."/>
            <person name="Park H.-J."/>
            <person name="Ramirez L."/>
            <person name="Alfaro M."/>
            <person name="Sun H."/>
            <person name="Tritt A."/>
            <person name="Yoshinaga Y."/>
            <person name="Zwiers L.-H."/>
            <person name="Turgeon B."/>
            <person name="Goodwin S."/>
            <person name="Spatafora J."/>
            <person name="Crous P."/>
            <person name="Grigoriev I."/>
        </authorList>
    </citation>
    <scope>NUCLEOTIDE SEQUENCE</scope>
    <source>
        <strain evidence="2">CBS 269.34</strain>
    </source>
</reference>
<protein>
    <recommendedName>
        <fullName evidence="1">Heterokaryon incompatibility domain-containing protein</fullName>
    </recommendedName>
</protein>
<gene>
    <name evidence="2" type="ORF">BU16DRAFT_330767</name>
</gene>